<dbReference type="InterPro" id="IPR000701">
    <property type="entry name" value="SuccDH_FuR_B_TM-su"/>
</dbReference>
<keyword evidence="8 13" id="KW-1133">Transmembrane helix</keyword>
<gene>
    <name evidence="14" type="ORF">BEN30_03455</name>
</gene>
<sequence>MRDNTRPLSPHLQVYRPQITSILSILHRMTGVTLALAALLLTYWLASAAYGPEAFGRAQVLLESWFGRLVLFGFTFSLFYHMCNGIRHLGWDMLWGFDMPRLRITGAIVVITSLSLTVLSWLMAYGHVGKL</sequence>
<comment type="function">
    <text evidence="1">Membrane-anchoring subunit of succinate dehydrogenase (SDH).</text>
</comment>
<dbReference type="RefSeq" id="WP_069956632.1">
    <property type="nucleotide sequence ID" value="NZ_MCGG01000008.1"/>
</dbReference>
<comment type="subcellular location">
    <subcellularLocation>
        <location evidence="2">Membrane</location>
        <topology evidence="2">Multi-pass membrane protein</topology>
    </subcellularLocation>
</comment>
<evidence type="ECO:0000256" key="3">
    <source>
        <dbReference type="ARBA" id="ARBA00007244"/>
    </source>
</evidence>
<evidence type="ECO:0000256" key="1">
    <source>
        <dbReference type="ARBA" id="ARBA00004050"/>
    </source>
</evidence>
<evidence type="ECO:0000256" key="8">
    <source>
        <dbReference type="ARBA" id="ARBA00022989"/>
    </source>
</evidence>
<dbReference type="PANTHER" id="PTHR10978">
    <property type="entry name" value="SUCCINATE DEHYDROGENASE CYTOCHROME B560 SUBUNIT"/>
    <property type="match status" value="1"/>
</dbReference>
<evidence type="ECO:0000256" key="9">
    <source>
        <dbReference type="ARBA" id="ARBA00023004"/>
    </source>
</evidence>
<feature type="binding site" description="axial binding residue" evidence="12">
    <location>
        <position position="81"/>
    </location>
    <ligand>
        <name>heme</name>
        <dbReference type="ChEBI" id="CHEBI:30413"/>
        <note>ligand shared with second transmembrane subunit</note>
    </ligand>
    <ligandPart>
        <name>Fe</name>
        <dbReference type="ChEBI" id="CHEBI:18248"/>
    </ligandPart>
</feature>
<organism evidence="14 15">
    <name type="scientific">Magnetovibrio blakemorei</name>
    <dbReference type="NCBI Taxonomy" id="28181"/>
    <lineage>
        <taxon>Bacteria</taxon>
        <taxon>Pseudomonadati</taxon>
        <taxon>Pseudomonadota</taxon>
        <taxon>Alphaproteobacteria</taxon>
        <taxon>Rhodospirillales</taxon>
        <taxon>Magnetovibrionaceae</taxon>
        <taxon>Magnetovibrio</taxon>
    </lineage>
</organism>
<evidence type="ECO:0000256" key="10">
    <source>
        <dbReference type="ARBA" id="ARBA00023136"/>
    </source>
</evidence>
<dbReference type="NCBIfam" id="TIGR02970">
    <property type="entry name" value="succ_dehyd_cytB"/>
    <property type="match status" value="1"/>
</dbReference>
<keyword evidence="5 12" id="KW-0349">Heme</keyword>
<dbReference type="GO" id="GO:0016020">
    <property type="term" value="C:membrane"/>
    <property type="evidence" value="ECO:0007669"/>
    <property type="project" value="UniProtKB-SubCell"/>
</dbReference>
<accession>A0A1E5QAX1</accession>
<dbReference type="PROSITE" id="PS01000">
    <property type="entry name" value="SDH_CYT_1"/>
    <property type="match status" value="1"/>
</dbReference>
<evidence type="ECO:0000256" key="2">
    <source>
        <dbReference type="ARBA" id="ARBA00004141"/>
    </source>
</evidence>
<keyword evidence="6 13" id="KW-0812">Transmembrane</keyword>
<dbReference type="OrthoDB" id="9799441at2"/>
<evidence type="ECO:0000313" key="15">
    <source>
        <dbReference type="Proteomes" id="UP000095347"/>
    </source>
</evidence>
<comment type="subunit">
    <text evidence="11">Part of an enzyme complex containing four subunits: a flavoprotein, an iron-sulfur protein, plus two membrane-anchoring proteins, SdhC and SdhD. The complex can form homotrimers.</text>
</comment>
<feature type="transmembrane region" description="Helical" evidence="13">
    <location>
        <begin position="65"/>
        <end position="83"/>
    </location>
</feature>
<evidence type="ECO:0000256" key="6">
    <source>
        <dbReference type="ARBA" id="ARBA00022692"/>
    </source>
</evidence>
<keyword evidence="15" id="KW-1185">Reference proteome</keyword>
<dbReference type="AlphaFoldDB" id="A0A1E5QAX1"/>
<comment type="similarity">
    <text evidence="3">Belongs to the cytochrome b560 family.</text>
</comment>
<evidence type="ECO:0000256" key="13">
    <source>
        <dbReference type="SAM" id="Phobius"/>
    </source>
</evidence>
<dbReference type="STRING" id="28181.BEN30_03455"/>
<keyword evidence="10 13" id="KW-0472">Membrane</keyword>
<dbReference type="InterPro" id="IPR014314">
    <property type="entry name" value="Succ_DH_cytb556"/>
</dbReference>
<dbReference type="Proteomes" id="UP000095347">
    <property type="component" value="Unassembled WGS sequence"/>
</dbReference>
<dbReference type="GO" id="GO:0006099">
    <property type="term" value="P:tricarboxylic acid cycle"/>
    <property type="evidence" value="ECO:0007669"/>
    <property type="project" value="InterPro"/>
</dbReference>
<dbReference type="EMBL" id="MCGG01000008">
    <property type="protein sequence ID" value="OEJ69168.1"/>
    <property type="molecule type" value="Genomic_DNA"/>
</dbReference>
<evidence type="ECO:0000256" key="12">
    <source>
        <dbReference type="PIRSR" id="PIRSR000178-1"/>
    </source>
</evidence>
<comment type="caution">
    <text evidence="14">The sequence shown here is derived from an EMBL/GenBank/DDBJ whole genome shotgun (WGS) entry which is preliminary data.</text>
</comment>
<dbReference type="SUPFAM" id="SSF81343">
    <property type="entry name" value="Fumarate reductase respiratory complex transmembrane subunits"/>
    <property type="match status" value="1"/>
</dbReference>
<keyword evidence="9 12" id="KW-0408">Iron</keyword>
<dbReference type="PANTHER" id="PTHR10978:SF5">
    <property type="entry name" value="SUCCINATE DEHYDROGENASE CYTOCHROME B560 SUBUNIT, MITOCHONDRIAL"/>
    <property type="match status" value="1"/>
</dbReference>
<reference evidence="15" key="1">
    <citation type="submission" date="2016-07" db="EMBL/GenBank/DDBJ databases">
        <authorList>
            <person name="Florea S."/>
            <person name="Webb J.S."/>
            <person name="Jaromczyk J."/>
            <person name="Schardl C.L."/>
        </authorList>
    </citation>
    <scope>NUCLEOTIDE SEQUENCE [LARGE SCALE GENOMIC DNA]</scope>
    <source>
        <strain evidence="15">MV-1</strain>
    </source>
</reference>
<dbReference type="CDD" id="cd03499">
    <property type="entry name" value="SQR_TypeC_SdhC"/>
    <property type="match status" value="1"/>
</dbReference>
<evidence type="ECO:0000256" key="5">
    <source>
        <dbReference type="ARBA" id="ARBA00022617"/>
    </source>
</evidence>
<dbReference type="InterPro" id="IPR018495">
    <property type="entry name" value="Succ_DH_cyt_bsu_CS"/>
</dbReference>
<feature type="transmembrane region" description="Helical" evidence="13">
    <location>
        <begin position="21"/>
        <end position="45"/>
    </location>
</feature>
<feature type="transmembrane region" description="Helical" evidence="13">
    <location>
        <begin position="104"/>
        <end position="124"/>
    </location>
</feature>
<keyword evidence="7 12" id="KW-0479">Metal-binding</keyword>
<protein>
    <recommendedName>
        <fullName evidence="4">Succinate dehydrogenase cytochrome b556 subunit</fullName>
    </recommendedName>
</protein>
<dbReference type="GO" id="GO:0009055">
    <property type="term" value="F:electron transfer activity"/>
    <property type="evidence" value="ECO:0007669"/>
    <property type="project" value="InterPro"/>
</dbReference>
<dbReference type="Gene3D" id="1.20.1300.10">
    <property type="entry name" value="Fumarate reductase/succinate dehydrogenase, transmembrane subunit"/>
    <property type="match status" value="1"/>
</dbReference>
<proteinExistence type="inferred from homology"/>
<dbReference type="PIRSF" id="PIRSF000178">
    <property type="entry name" value="SDH_cyt_b560"/>
    <property type="match status" value="1"/>
</dbReference>
<comment type="cofactor">
    <cofactor evidence="12">
        <name>heme</name>
        <dbReference type="ChEBI" id="CHEBI:30413"/>
    </cofactor>
    <text evidence="12">The heme is bound between the two transmembrane subunits.</text>
</comment>
<dbReference type="GO" id="GO:0046872">
    <property type="term" value="F:metal ion binding"/>
    <property type="evidence" value="ECO:0007669"/>
    <property type="project" value="UniProtKB-KW"/>
</dbReference>
<name>A0A1E5QAX1_9PROT</name>
<dbReference type="Pfam" id="PF01127">
    <property type="entry name" value="Sdh_cyt"/>
    <property type="match status" value="1"/>
</dbReference>
<evidence type="ECO:0000256" key="4">
    <source>
        <dbReference type="ARBA" id="ARBA00020076"/>
    </source>
</evidence>
<dbReference type="InterPro" id="IPR034804">
    <property type="entry name" value="SQR/QFR_C/D"/>
</dbReference>
<evidence type="ECO:0000313" key="14">
    <source>
        <dbReference type="EMBL" id="OEJ69168.1"/>
    </source>
</evidence>
<evidence type="ECO:0000256" key="7">
    <source>
        <dbReference type="ARBA" id="ARBA00022723"/>
    </source>
</evidence>
<evidence type="ECO:0000256" key="11">
    <source>
        <dbReference type="ARBA" id="ARBA00025912"/>
    </source>
</evidence>